<dbReference type="Proteomes" id="UP000615455">
    <property type="component" value="Unassembled WGS sequence"/>
</dbReference>
<accession>A0ABQ1FG62</accession>
<dbReference type="RefSeq" id="WP_189019941.1">
    <property type="nucleotide sequence ID" value="NZ_BMHE01000064.1"/>
</dbReference>
<name>A0ABQ1FG62_9BACL</name>
<organism evidence="1 2">
    <name type="scientific">Paenibacillus marchantiophytorum</name>
    <dbReference type="NCBI Taxonomy" id="1619310"/>
    <lineage>
        <taxon>Bacteria</taxon>
        <taxon>Bacillati</taxon>
        <taxon>Bacillota</taxon>
        <taxon>Bacilli</taxon>
        <taxon>Bacillales</taxon>
        <taxon>Paenibacillaceae</taxon>
        <taxon>Paenibacillus</taxon>
    </lineage>
</organism>
<proteinExistence type="predicted"/>
<evidence type="ECO:0000313" key="1">
    <source>
        <dbReference type="EMBL" id="GGA11878.1"/>
    </source>
</evidence>
<comment type="caution">
    <text evidence="1">The sequence shown here is derived from an EMBL/GenBank/DDBJ whole genome shotgun (WGS) entry which is preliminary data.</text>
</comment>
<reference evidence="2" key="1">
    <citation type="journal article" date="2019" name="Int. J. Syst. Evol. Microbiol.">
        <title>The Global Catalogue of Microorganisms (GCM) 10K type strain sequencing project: providing services to taxonomists for standard genome sequencing and annotation.</title>
        <authorList>
            <consortium name="The Broad Institute Genomics Platform"/>
            <consortium name="The Broad Institute Genome Sequencing Center for Infectious Disease"/>
            <person name="Wu L."/>
            <person name="Ma J."/>
        </authorList>
    </citation>
    <scope>NUCLEOTIDE SEQUENCE [LARGE SCALE GENOMIC DNA]</scope>
    <source>
        <strain evidence="2">CGMCC 1.15043</strain>
    </source>
</reference>
<sequence length="224" mass="25870">MKVNLFQIQEHDFKAMLEQFGVIVKLNNIDTSVLVTNKPINELDDKFISAIAELKRGDHVVLQDRDYYVINQITTKRYQSYKAIIRCAEHYIRFNLSVKDGSTYSEYDVKEIPCIISTATDFELETGRQLMIAEGALAIYIQDNATTRAIYSSFTDPYRKHDIFIENRQYEYRGFDFISSGLVRINVKVTSTGNVEDGINWGISTTHGDWNGFIEKSFYDLKIV</sequence>
<gene>
    <name evidence="1" type="ORF">GCM10008018_66160</name>
</gene>
<protein>
    <submittedName>
        <fullName evidence="1">Uncharacterized protein</fullName>
    </submittedName>
</protein>
<dbReference type="EMBL" id="BMHE01000064">
    <property type="protein sequence ID" value="GGA11878.1"/>
    <property type="molecule type" value="Genomic_DNA"/>
</dbReference>
<evidence type="ECO:0000313" key="2">
    <source>
        <dbReference type="Proteomes" id="UP000615455"/>
    </source>
</evidence>
<keyword evidence="2" id="KW-1185">Reference proteome</keyword>